<evidence type="ECO:0000256" key="2">
    <source>
        <dbReference type="ARBA" id="ARBA00007025"/>
    </source>
</evidence>
<sequence>MKSSTWQDGDQAIGATPNTHLASTGDASSKASNSHRLDHVLITDMTTATSTVVADPDINDIITTDSDSNDIITTDVDPPNTKAALVARLGVLLESLPLAFKYSGTSPPPPPPPPPLHVHSQQPPQPSKQYQLAPLTLLRPYQTVGVQWIQWLLNSGLSGILVPLSLISNWEAEFKHFAPSMPVATMQGTMQQRDAQKALLVGCSDSVVLLTTYETVISETLFLKTFEWKYLVVDEAHRLKNAASILHQRLLELNCRYKLLLTGTPIQNHLTDLQGLLSFTNPHLFDTDTCRLEDWFGVRASPGSVDTLAALLKPLILRRTKEDVADIPKMNQVVIYAPMTPLQRQIYLSVVSKDWSVFDGKQVASLRNVLMQLRKCVAHPYLFDNVEPEPFNTGEHLIESSGKMMALDQILNYAALHNRRVLIFSQMTRMLDIVQDYLTLRQYSYERLDGSVRGNERYVSVNTFQQGETFVFLLSTRSGGVGLNLTTADTVVFMDVDFNPTMDQQAAARVHRIGQTKPTTVIRIICPDTVDDIIWRRAQRKLHLQERMMANDSLGISDTETQKSNSLTRSSHDLVAMLQFGIGTLTSEDADTATSKLELSPDDLDSIFNPKEVDTTDICVISKDGAQMGVSYNDDPDVDKSIYVYQGRDYKTDTSALEALRQHTEQPTSPAHIPISIRKRRLAGSDDDDDDDHAQRLHLRRNDMEQRRRDRKFSRYVANGYTSCVLDDSGCVETSDDPIDALASTSDSHDYSDPLFTDITPINRVLVDDEDTTSMQLMYASGDVTYPQTHSDGVAIIVHVVDNSGIWPNLGVFRSISTLSPAIREYYEKSSRDTIRTLSMGSAHLVPVPERPKLLVALIVAQTATTRDRININAFESGLIKIAQAAIRLRASVHLPRIGHNLPHVSWYTVERIIAKILPRRGVLTTM</sequence>
<dbReference type="PROSITE" id="PS51194">
    <property type="entry name" value="HELICASE_CTER"/>
    <property type="match status" value="1"/>
</dbReference>
<evidence type="ECO:0000256" key="1">
    <source>
        <dbReference type="ARBA" id="ARBA00004123"/>
    </source>
</evidence>
<name>A0ABQ8FHJ5_9FUNG</name>
<organism evidence="10 11">
    <name type="scientific">Batrachochytrium salamandrivorans</name>
    <dbReference type="NCBI Taxonomy" id="1357716"/>
    <lineage>
        <taxon>Eukaryota</taxon>
        <taxon>Fungi</taxon>
        <taxon>Fungi incertae sedis</taxon>
        <taxon>Chytridiomycota</taxon>
        <taxon>Chytridiomycota incertae sedis</taxon>
        <taxon>Chytridiomycetes</taxon>
        <taxon>Rhizophydiales</taxon>
        <taxon>Rhizophydiales incertae sedis</taxon>
        <taxon>Batrachochytrium</taxon>
    </lineage>
</organism>
<dbReference type="EMBL" id="JAFCIX010000102">
    <property type="protein sequence ID" value="KAH6598441.1"/>
    <property type="molecule type" value="Genomic_DNA"/>
</dbReference>
<dbReference type="Gene3D" id="3.40.50.10810">
    <property type="entry name" value="Tandem AAA-ATPase domain"/>
    <property type="match status" value="1"/>
</dbReference>
<feature type="domain" description="Helicase ATP-binding" evidence="8">
    <location>
        <begin position="165"/>
        <end position="283"/>
    </location>
</feature>
<dbReference type="Pfam" id="PF00176">
    <property type="entry name" value="SNF2-rel_dom"/>
    <property type="match status" value="1"/>
</dbReference>
<keyword evidence="11" id="KW-1185">Reference proteome</keyword>
<feature type="compositionally biased region" description="Pro residues" evidence="7">
    <location>
        <begin position="106"/>
        <end position="116"/>
    </location>
</feature>
<evidence type="ECO:0000256" key="5">
    <source>
        <dbReference type="ARBA" id="ARBA00022840"/>
    </source>
</evidence>
<dbReference type="SUPFAM" id="SSF52949">
    <property type="entry name" value="Macro domain-like"/>
    <property type="match status" value="1"/>
</dbReference>
<evidence type="ECO:0000259" key="8">
    <source>
        <dbReference type="PROSITE" id="PS51192"/>
    </source>
</evidence>
<dbReference type="SUPFAM" id="SSF52540">
    <property type="entry name" value="P-loop containing nucleoside triphosphate hydrolases"/>
    <property type="match status" value="2"/>
</dbReference>
<dbReference type="InterPro" id="IPR027417">
    <property type="entry name" value="P-loop_NTPase"/>
</dbReference>
<feature type="region of interest" description="Disordered" evidence="7">
    <location>
        <begin position="1"/>
        <end position="33"/>
    </location>
</feature>
<dbReference type="Gene3D" id="3.40.220.10">
    <property type="entry name" value="Leucine Aminopeptidase, subunit E, domain 1"/>
    <property type="match status" value="1"/>
</dbReference>
<feature type="domain" description="Helicase C-terminal" evidence="9">
    <location>
        <begin position="406"/>
        <end position="567"/>
    </location>
</feature>
<dbReference type="SMART" id="SM00490">
    <property type="entry name" value="HELICc"/>
    <property type="match status" value="1"/>
</dbReference>
<feature type="compositionally biased region" description="Polar residues" evidence="7">
    <location>
        <begin position="16"/>
        <end position="33"/>
    </location>
</feature>
<keyword evidence="6" id="KW-0539">Nucleus</keyword>
<protein>
    <submittedName>
        <fullName evidence="10">Uncharacterized protein</fullName>
    </submittedName>
</protein>
<accession>A0ABQ8FHJ5</accession>
<evidence type="ECO:0000313" key="11">
    <source>
        <dbReference type="Proteomes" id="UP001648503"/>
    </source>
</evidence>
<feature type="region of interest" description="Disordered" evidence="7">
    <location>
        <begin position="102"/>
        <end position="127"/>
    </location>
</feature>
<dbReference type="InterPro" id="IPR038718">
    <property type="entry name" value="SNF2-like_sf"/>
</dbReference>
<dbReference type="CDD" id="cd17919">
    <property type="entry name" value="DEXHc_Snf"/>
    <property type="match status" value="1"/>
</dbReference>
<evidence type="ECO:0000256" key="7">
    <source>
        <dbReference type="SAM" id="MobiDB-lite"/>
    </source>
</evidence>
<dbReference type="SMART" id="SM00487">
    <property type="entry name" value="DEXDc"/>
    <property type="match status" value="1"/>
</dbReference>
<keyword evidence="5" id="KW-0067">ATP-binding</keyword>
<evidence type="ECO:0000256" key="4">
    <source>
        <dbReference type="ARBA" id="ARBA00022801"/>
    </source>
</evidence>
<dbReference type="InterPro" id="IPR014001">
    <property type="entry name" value="Helicase_ATP-bd"/>
</dbReference>
<comment type="similarity">
    <text evidence="2">Belongs to the SNF2/RAD54 helicase family.</text>
</comment>
<keyword evidence="3" id="KW-0547">Nucleotide-binding</keyword>
<dbReference type="Pfam" id="PF00271">
    <property type="entry name" value="Helicase_C"/>
    <property type="match status" value="1"/>
</dbReference>
<dbReference type="CDD" id="cd18793">
    <property type="entry name" value="SF2_C_SNF"/>
    <property type="match status" value="1"/>
</dbReference>
<dbReference type="PANTHER" id="PTHR47157">
    <property type="entry name" value="CHROMODOMAIN-HELICASE-DNA-BINDING PROTEIN 1-LIKE"/>
    <property type="match status" value="1"/>
</dbReference>
<comment type="subcellular location">
    <subcellularLocation>
        <location evidence="1">Nucleus</location>
    </subcellularLocation>
</comment>
<dbReference type="InterPro" id="IPR049730">
    <property type="entry name" value="SNF2/RAD54-like_C"/>
</dbReference>
<proteinExistence type="inferred from homology"/>
<dbReference type="InterPro" id="IPR043472">
    <property type="entry name" value="Macro_dom-like"/>
</dbReference>
<gene>
    <name evidence="10" type="ORF">BASA50_003481</name>
</gene>
<dbReference type="PANTHER" id="PTHR47157:SF1">
    <property type="entry name" value="CHROMODOMAIN-HELICASE-DNA-BINDING PROTEIN 1-LIKE"/>
    <property type="match status" value="1"/>
</dbReference>
<evidence type="ECO:0000313" key="10">
    <source>
        <dbReference type="EMBL" id="KAH6598441.1"/>
    </source>
</evidence>
<reference evidence="10 11" key="1">
    <citation type="submission" date="2021-02" db="EMBL/GenBank/DDBJ databases">
        <title>Variation within the Batrachochytrium salamandrivorans European outbreak.</title>
        <authorList>
            <person name="Kelly M."/>
            <person name="Pasmans F."/>
            <person name="Shea T.P."/>
            <person name="Munoz J.F."/>
            <person name="Carranza S."/>
            <person name="Cuomo C.A."/>
            <person name="Martel A."/>
        </authorList>
    </citation>
    <scope>NUCLEOTIDE SEQUENCE [LARGE SCALE GENOMIC DNA]</scope>
    <source>
        <strain evidence="10 11">AMFP18/2</strain>
    </source>
</reference>
<evidence type="ECO:0000256" key="3">
    <source>
        <dbReference type="ARBA" id="ARBA00022741"/>
    </source>
</evidence>
<dbReference type="InterPro" id="IPR000330">
    <property type="entry name" value="SNF2_N"/>
</dbReference>
<dbReference type="PROSITE" id="PS51192">
    <property type="entry name" value="HELICASE_ATP_BIND_1"/>
    <property type="match status" value="1"/>
</dbReference>
<keyword evidence="4" id="KW-0378">Hydrolase</keyword>
<dbReference type="Gene3D" id="3.40.50.300">
    <property type="entry name" value="P-loop containing nucleotide triphosphate hydrolases"/>
    <property type="match status" value="1"/>
</dbReference>
<evidence type="ECO:0000259" key="9">
    <source>
        <dbReference type="PROSITE" id="PS51194"/>
    </source>
</evidence>
<dbReference type="InterPro" id="IPR031053">
    <property type="entry name" value="ALC1"/>
</dbReference>
<comment type="caution">
    <text evidence="10">The sequence shown here is derived from an EMBL/GenBank/DDBJ whole genome shotgun (WGS) entry which is preliminary data.</text>
</comment>
<dbReference type="Proteomes" id="UP001648503">
    <property type="component" value="Unassembled WGS sequence"/>
</dbReference>
<evidence type="ECO:0000256" key="6">
    <source>
        <dbReference type="ARBA" id="ARBA00023242"/>
    </source>
</evidence>
<dbReference type="InterPro" id="IPR001650">
    <property type="entry name" value="Helicase_C-like"/>
</dbReference>